<sequence>MTLNYDNHNPCVILTRPVEQSAWLSDALQGYGINVLTFPLLDIVPHTEKGLLTLLDNTFSDLSGYALVIFVSPNAVIYALRRFRYPWPEHVAIAVVGPGSAAALANAGIAPPRYRVIMPPNGPQARFDSEALLVQLNLSSLAGRRVLLVRGDGGRELLSNTLRENGVQLDIVSVYKRQTPLIDDACWEKMEDMVMRSMPCAWVLTSSEAIKHLVALISSRCSVIMRARIYKSLCFTSHARIADIARDAGFNRIKQYSVGDEKLFKALKSWAESIQIK</sequence>
<comment type="catalytic activity">
    <reaction evidence="8 9">
        <text>hydroxymethylbilane = uroporphyrinogen III + H2O</text>
        <dbReference type="Rhea" id="RHEA:18965"/>
        <dbReference type="ChEBI" id="CHEBI:15377"/>
        <dbReference type="ChEBI" id="CHEBI:57308"/>
        <dbReference type="ChEBI" id="CHEBI:57845"/>
        <dbReference type="EC" id="4.2.1.75"/>
    </reaction>
</comment>
<gene>
    <name evidence="11" type="primary">hemD</name>
    <name evidence="11" type="ORF">BZL35_00222</name>
</gene>
<dbReference type="InterPro" id="IPR036108">
    <property type="entry name" value="4pyrrol_syn_uPrphyn_synt_sf"/>
</dbReference>
<dbReference type="CDD" id="cd06578">
    <property type="entry name" value="HemD"/>
    <property type="match status" value="1"/>
</dbReference>
<evidence type="ECO:0000256" key="9">
    <source>
        <dbReference type="RuleBase" id="RU366031"/>
    </source>
</evidence>
<dbReference type="PANTHER" id="PTHR38042">
    <property type="entry name" value="UROPORPHYRINOGEN-III SYNTHASE, CHLOROPLASTIC"/>
    <property type="match status" value="1"/>
</dbReference>
<comment type="pathway">
    <text evidence="1 9">Porphyrin-containing compound metabolism; protoporphyrin-IX biosynthesis; coproporphyrinogen-III from 5-aminolevulinate: step 3/4.</text>
</comment>
<dbReference type="PANTHER" id="PTHR38042:SF1">
    <property type="entry name" value="UROPORPHYRINOGEN-III SYNTHASE, CHLOROPLASTIC"/>
    <property type="match status" value="1"/>
</dbReference>
<dbReference type="Pfam" id="PF02602">
    <property type="entry name" value="HEM4"/>
    <property type="match status" value="1"/>
</dbReference>
<reference evidence="11 12" key="1">
    <citation type="journal article" date="2017" name="Front. Microbiol.">
        <title>Genome of Ca. Pandoraea novymonadis, an Endosymbiotic Bacterium of the Trypanosomatid Novymonas esmeraldas.</title>
        <authorList>
            <person name="Kostygov A.Y."/>
            <person name="Butenko A."/>
            <person name="Nenarokova A."/>
            <person name="Tashyreva D."/>
            <person name="Flegontov P."/>
            <person name="Lukes J."/>
            <person name="Yurchenko V."/>
        </authorList>
    </citation>
    <scope>NUCLEOTIDE SEQUENCE [LARGE SCALE GENOMIC DNA]</scope>
    <source>
        <strain evidence="11 12">E262</strain>
    </source>
</reference>
<accession>A0ABX5FG61</accession>
<name>A0ABX5FG61_9BURK</name>
<evidence type="ECO:0000256" key="6">
    <source>
        <dbReference type="ARBA" id="ARBA00037589"/>
    </source>
</evidence>
<dbReference type="RefSeq" id="WP_181276529.1">
    <property type="nucleotide sequence ID" value="NZ_MUHY01000001.1"/>
</dbReference>
<dbReference type="InterPro" id="IPR039793">
    <property type="entry name" value="UROS/Hem4"/>
</dbReference>
<evidence type="ECO:0000256" key="3">
    <source>
        <dbReference type="ARBA" id="ARBA00013109"/>
    </source>
</evidence>
<comment type="caution">
    <text evidence="11">The sequence shown here is derived from an EMBL/GenBank/DDBJ whole genome shotgun (WGS) entry which is preliminary data.</text>
</comment>
<evidence type="ECO:0000256" key="5">
    <source>
        <dbReference type="ARBA" id="ARBA00023244"/>
    </source>
</evidence>
<dbReference type="SUPFAM" id="SSF69618">
    <property type="entry name" value="HemD-like"/>
    <property type="match status" value="1"/>
</dbReference>
<feature type="domain" description="Tetrapyrrole biosynthesis uroporphyrinogen III synthase" evidence="10">
    <location>
        <begin position="24"/>
        <end position="251"/>
    </location>
</feature>
<protein>
    <recommendedName>
        <fullName evidence="7 9">Uroporphyrinogen-III synthase</fullName>
        <ecNumber evidence="3 9">4.2.1.75</ecNumber>
    </recommendedName>
</protein>
<evidence type="ECO:0000256" key="4">
    <source>
        <dbReference type="ARBA" id="ARBA00023239"/>
    </source>
</evidence>
<dbReference type="EC" id="4.2.1.75" evidence="3 9"/>
<comment type="similarity">
    <text evidence="2 9">Belongs to the uroporphyrinogen-III synthase family.</text>
</comment>
<proteinExistence type="inferred from homology"/>
<dbReference type="Gene3D" id="3.40.50.10090">
    <property type="match status" value="2"/>
</dbReference>
<keyword evidence="5 9" id="KW-0627">Porphyrin biosynthesis</keyword>
<evidence type="ECO:0000259" key="10">
    <source>
        <dbReference type="Pfam" id="PF02602"/>
    </source>
</evidence>
<evidence type="ECO:0000256" key="8">
    <source>
        <dbReference type="ARBA" id="ARBA00048617"/>
    </source>
</evidence>
<dbReference type="InterPro" id="IPR003754">
    <property type="entry name" value="4pyrrol_synth_uPrphyn_synth"/>
</dbReference>
<evidence type="ECO:0000256" key="2">
    <source>
        <dbReference type="ARBA" id="ARBA00008133"/>
    </source>
</evidence>
<evidence type="ECO:0000256" key="7">
    <source>
        <dbReference type="ARBA" id="ARBA00040167"/>
    </source>
</evidence>
<dbReference type="EMBL" id="MUHY01000001">
    <property type="protein sequence ID" value="PSB91997.1"/>
    <property type="molecule type" value="Genomic_DNA"/>
</dbReference>
<evidence type="ECO:0000313" key="12">
    <source>
        <dbReference type="Proteomes" id="UP000242660"/>
    </source>
</evidence>
<evidence type="ECO:0000313" key="11">
    <source>
        <dbReference type="EMBL" id="PSB91997.1"/>
    </source>
</evidence>
<keyword evidence="4 9" id="KW-0456">Lyase</keyword>
<dbReference type="Proteomes" id="UP000242660">
    <property type="component" value="Unassembled WGS sequence"/>
</dbReference>
<evidence type="ECO:0000256" key="1">
    <source>
        <dbReference type="ARBA" id="ARBA00004772"/>
    </source>
</evidence>
<keyword evidence="12" id="KW-1185">Reference proteome</keyword>
<comment type="function">
    <text evidence="6 9">Catalyzes cyclization of the linear tetrapyrrole, hydroxymethylbilane, to the macrocyclic uroporphyrinogen III.</text>
</comment>
<organism evidence="11 12">
    <name type="scientific">Candidatus Pandoraea novymonadis</name>
    <dbReference type="NCBI Taxonomy" id="1808959"/>
    <lineage>
        <taxon>Bacteria</taxon>
        <taxon>Pseudomonadati</taxon>
        <taxon>Pseudomonadota</taxon>
        <taxon>Betaproteobacteria</taxon>
        <taxon>Burkholderiales</taxon>
        <taxon>Burkholderiaceae</taxon>
        <taxon>Pandoraea</taxon>
    </lineage>
</organism>